<keyword evidence="10 13" id="KW-1133">Transmembrane helix</keyword>
<comment type="catalytic activity">
    <reaction evidence="12">
        <text>ATP + H2O + xenobioticSide 1 = ADP + phosphate + xenobioticSide 2.</text>
        <dbReference type="EC" id="7.6.2.2"/>
    </reaction>
</comment>
<accession>A0A0V1MGW2</accession>
<gene>
    <name evidence="18" type="primary">ABCC10</name>
    <name evidence="18" type="ORF">T10_4383</name>
</gene>
<keyword evidence="6" id="KW-0677">Repeat</keyword>
<dbReference type="SUPFAM" id="SSF90123">
    <property type="entry name" value="ABC transporter transmembrane region"/>
    <property type="match status" value="2"/>
</dbReference>
<evidence type="ECO:0000256" key="14">
    <source>
        <dbReference type="SAM" id="SignalP"/>
    </source>
</evidence>
<keyword evidence="8" id="KW-0067">ATP-binding</keyword>
<dbReference type="GO" id="GO:0016887">
    <property type="term" value="F:ATP hydrolysis activity"/>
    <property type="evidence" value="ECO:0007669"/>
    <property type="project" value="InterPro"/>
</dbReference>
<dbReference type="InterPro" id="IPR017871">
    <property type="entry name" value="ABC_transporter-like_CS"/>
</dbReference>
<feature type="domain" description="ABC transmembrane type-1" evidence="17">
    <location>
        <begin position="329"/>
        <end position="613"/>
    </location>
</feature>
<evidence type="ECO:0000313" key="19">
    <source>
        <dbReference type="Proteomes" id="UP000054843"/>
    </source>
</evidence>
<evidence type="ECO:0000256" key="13">
    <source>
        <dbReference type="SAM" id="Phobius"/>
    </source>
</evidence>
<reference evidence="18 19" key="1">
    <citation type="submission" date="2015-01" db="EMBL/GenBank/DDBJ databases">
        <title>Evolution of Trichinella species and genotypes.</title>
        <authorList>
            <person name="Korhonen P.K."/>
            <person name="Edoardo P."/>
            <person name="Giuseppe L.R."/>
            <person name="Gasser R.B."/>
        </authorList>
    </citation>
    <scope>NUCLEOTIDE SEQUENCE [LARGE SCALE GENOMIC DNA]</scope>
    <source>
        <strain evidence="18">ISS1980</strain>
    </source>
</reference>
<keyword evidence="7" id="KW-0547">Nucleotide-binding</keyword>
<evidence type="ECO:0000256" key="3">
    <source>
        <dbReference type="ARBA" id="ARBA00012191"/>
    </source>
</evidence>
<dbReference type="Pfam" id="PF00005">
    <property type="entry name" value="ABC_tran"/>
    <property type="match status" value="2"/>
</dbReference>
<comment type="caution">
    <text evidence="18">The sequence shown here is derived from an EMBL/GenBank/DDBJ whole genome shotgun (WGS) entry which is preliminary data.</text>
</comment>
<evidence type="ECO:0000256" key="7">
    <source>
        <dbReference type="ARBA" id="ARBA00022741"/>
    </source>
</evidence>
<evidence type="ECO:0000259" key="15">
    <source>
        <dbReference type="PROSITE" id="PS50866"/>
    </source>
</evidence>
<comment type="similarity">
    <text evidence="2">Belongs to the ABC transporter superfamily. ABCC family. Conjugate transporter (TC 3.A.1.208) subfamily.</text>
</comment>
<proteinExistence type="inferred from homology"/>
<dbReference type="EMBL" id="JYDO01000108">
    <property type="protein sequence ID" value="KRZ70754.1"/>
    <property type="molecule type" value="Genomic_DNA"/>
</dbReference>
<dbReference type="PANTHER" id="PTHR24223">
    <property type="entry name" value="ATP-BINDING CASSETTE SUB-FAMILY C"/>
    <property type="match status" value="1"/>
</dbReference>
<organism evidence="18 19">
    <name type="scientific">Trichinella papuae</name>
    <dbReference type="NCBI Taxonomy" id="268474"/>
    <lineage>
        <taxon>Eukaryota</taxon>
        <taxon>Metazoa</taxon>
        <taxon>Ecdysozoa</taxon>
        <taxon>Nematoda</taxon>
        <taxon>Enoplea</taxon>
        <taxon>Dorylaimia</taxon>
        <taxon>Trichinellida</taxon>
        <taxon>Trichinellidae</taxon>
        <taxon>Trichinella</taxon>
    </lineage>
</organism>
<dbReference type="FunFam" id="1.20.1560.10:FF:000013">
    <property type="entry name" value="ABC transporter C family member 2"/>
    <property type="match status" value="1"/>
</dbReference>
<dbReference type="SUPFAM" id="SSF52540">
    <property type="entry name" value="P-loop containing nucleoside triphosphate hydrolases"/>
    <property type="match status" value="2"/>
</dbReference>
<name>A0A0V1MGW2_9BILA</name>
<dbReference type="InterPro" id="IPR009038">
    <property type="entry name" value="GOLD_dom"/>
</dbReference>
<evidence type="ECO:0000256" key="11">
    <source>
        <dbReference type="ARBA" id="ARBA00023136"/>
    </source>
</evidence>
<dbReference type="InterPro" id="IPR011527">
    <property type="entry name" value="ABC1_TM_dom"/>
</dbReference>
<dbReference type="Proteomes" id="UP000054843">
    <property type="component" value="Unassembled WGS sequence"/>
</dbReference>
<feature type="transmembrane region" description="Helical" evidence="13">
    <location>
        <begin position="468"/>
        <end position="488"/>
    </location>
</feature>
<feature type="signal peptide" evidence="14">
    <location>
        <begin position="1"/>
        <end position="21"/>
    </location>
</feature>
<dbReference type="CDD" id="cd03250">
    <property type="entry name" value="ABCC_MRP_domain1"/>
    <property type="match status" value="1"/>
</dbReference>
<feature type="transmembrane region" description="Helical" evidence="13">
    <location>
        <begin position="554"/>
        <end position="575"/>
    </location>
</feature>
<dbReference type="Gene3D" id="3.40.50.300">
    <property type="entry name" value="P-loop containing nucleotide triphosphate hydrolases"/>
    <property type="match status" value="2"/>
</dbReference>
<dbReference type="SMART" id="SM00382">
    <property type="entry name" value="AAA"/>
    <property type="match status" value="2"/>
</dbReference>
<sequence>MGCAEICVFFLCLTLFTETNALRFLVRPGRPVCVKEEAAKGVVVTGDYSFTEGPSQLSNIVVTDFQNHILFKRQDFTDLTGKFAFTTDKSDLFEICVSTKSQHSGAQGGMLREVELNIRHGLEAKDYEQVIYILQANLLFQIAKAEHLLPVEMELRRLEDLGESLLQDFAAVNLYEEDIRSTNESTNSRLFASTGFMASVVLAQIFQSEKADRLKKKNGILPPKIDLLNTVVMNDTDEVLVIDGESLTATVRQEESGNIFSKLFFCWTNGLVGKGIRGELTSCDDLLALPGAFRLLALEQASHESRTRRSSTDWVSKLHRRLAAEFYPLALLKLLGDMLAFANPLLLGCLLRFVDNPNASSSDEHQGLYIALGLFGANFANALLTTHYRHRLGLVELKIRALVTMSVYRRVLDLAACQLSQFSVGELVNLLSTDTERLLAFCRCLHDVWSVPLQIGVAFFLLYREVGIAFVAGIGITLAFLPLVRCISSKMGTLFHQMMEKKDCRVRFVNEILSGVATVKLGAFEADFEKRVELMRRAELKYLKRRKYLDAVSVYIWAATSLLMSTLTFLTYVLLGGHLTASKDNQVFTSLSLCNVLIAPLINFPWILSAAIEACVSKNRLSAFLNLSSLLDNSASPDASLNSSSSVVVKLDNVTSSWQGEAESPTLRNINLTVQKGELIGICGSVGSGKSSLFYTILQELQLCEGSVFLQRCAGEGVGYACQDVWLRSGTVRENITFGKPFQSDWYWNVVDACCLRQDFQQLSMGDQTAVGEEGQALSGGQRARVALARTVYQHKTFQDLDIYLLDDPLSAVDALIAEALFERCIRGILRDKTVLLVTHRSEYLIKTDRILTLNHGRIVSFSCPQAVRQISEKEVTVSNDTAFKGDDSAEFELKHPSEINANKQIQMENCEAQEIGLVKFSIYTTYCRIMGFGFCLAILLSLFLMQASRNASDWWLSYWLKHANNTKNNSISIVAVQQQNDLVEEMNHLNGSQLYFLTVYSGLAVANSIFVLIRAFVYAYGCLRASERIHNLLMKKLFRAPLGFFLTTPKGRILNRISTDMFSTDESLPSQANRLAKFTFELLGAVVVVLYSLPWCVVVVTPLCFFYWYIQRQYRITRCPLRRLSSVSLSPIYAHFADTIRGVVTVRALAAFDLFVDEFQQLLTNYLKCEYSLLASSLWFSFRLNIIAVTTIAAVGVVALLQHHLYRVDSEMIGLALTYVLLAVNLLAEFTNSLADTERDFVSAERLFDYIRGVPSEQHELQAPDCSTNNPATWSWPSAGRLQFRQVCLRYSAACKLALDTVTFEVNPGEKVAIVGRTGKSSLLNALFRMYSLESGQILIDSIDIANVDLYELRNAVCIIPQNPFLFSGSLAENLDIRRVLKREQLEQAIRACELEQFVDQLGGLEAQIKEGGSNVSVGQRQLICLIRASILEKKIICIDEATAHVDVETDQRLQRLLRRRFARSTVLTIAHRLCTVMDSDRIVVMENGQLVEQGNPAQLLSCPNSKFRRLAANNTNNNVQY</sequence>
<dbReference type="CDD" id="cd18598">
    <property type="entry name" value="ABC_6TM_MRP7_D1_like"/>
    <property type="match status" value="1"/>
</dbReference>
<keyword evidence="14" id="KW-0732">Signal</keyword>
<evidence type="ECO:0000256" key="2">
    <source>
        <dbReference type="ARBA" id="ARBA00009726"/>
    </source>
</evidence>
<feature type="transmembrane region" description="Helical" evidence="13">
    <location>
        <begin position="1083"/>
        <end position="1111"/>
    </location>
</feature>
<keyword evidence="19" id="KW-1185">Reference proteome</keyword>
<dbReference type="InterPro" id="IPR003593">
    <property type="entry name" value="AAA+_ATPase"/>
</dbReference>
<dbReference type="PROSITE" id="PS50929">
    <property type="entry name" value="ABC_TM1F"/>
    <property type="match status" value="2"/>
</dbReference>
<feature type="transmembrane region" description="Helical" evidence="13">
    <location>
        <begin position="930"/>
        <end position="949"/>
    </location>
</feature>
<keyword evidence="11 13" id="KW-0472">Membrane</keyword>
<dbReference type="InterPro" id="IPR003439">
    <property type="entry name" value="ABC_transporter-like_ATP-bd"/>
</dbReference>
<dbReference type="STRING" id="268474.A0A0V1MGW2"/>
<dbReference type="InterPro" id="IPR027417">
    <property type="entry name" value="P-loop_NTPase"/>
</dbReference>
<feature type="transmembrane region" description="Helical" evidence="13">
    <location>
        <begin position="1181"/>
        <end position="1202"/>
    </location>
</feature>
<dbReference type="Gene3D" id="1.20.1560.10">
    <property type="entry name" value="ABC transporter type 1, transmembrane domain"/>
    <property type="match status" value="2"/>
</dbReference>
<feature type="domain" description="ABC transporter" evidence="16">
    <location>
        <begin position="649"/>
        <end position="881"/>
    </location>
</feature>
<keyword evidence="5 13" id="KW-0812">Transmembrane</keyword>
<dbReference type="GO" id="GO:0016020">
    <property type="term" value="C:membrane"/>
    <property type="evidence" value="ECO:0007669"/>
    <property type="project" value="UniProtKB-SubCell"/>
</dbReference>
<evidence type="ECO:0000259" key="17">
    <source>
        <dbReference type="PROSITE" id="PS50929"/>
    </source>
</evidence>
<dbReference type="PROSITE" id="PS50893">
    <property type="entry name" value="ABC_TRANSPORTER_2"/>
    <property type="match status" value="2"/>
</dbReference>
<dbReference type="Pfam" id="PF00664">
    <property type="entry name" value="ABC_membrane"/>
    <property type="match status" value="2"/>
</dbReference>
<dbReference type="InterPro" id="IPR050173">
    <property type="entry name" value="ABC_transporter_C-like"/>
</dbReference>
<dbReference type="SMART" id="SM01190">
    <property type="entry name" value="EMP24_GP25L"/>
    <property type="match status" value="1"/>
</dbReference>
<evidence type="ECO:0000313" key="18">
    <source>
        <dbReference type="EMBL" id="KRZ70754.1"/>
    </source>
</evidence>
<dbReference type="GO" id="GO:0005524">
    <property type="term" value="F:ATP binding"/>
    <property type="evidence" value="ECO:0007669"/>
    <property type="project" value="UniProtKB-KW"/>
</dbReference>
<keyword evidence="4" id="KW-0813">Transport</keyword>
<evidence type="ECO:0000256" key="10">
    <source>
        <dbReference type="ARBA" id="ARBA00022989"/>
    </source>
</evidence>
<feature type="transmembrane region" description="Helical" evidence="13">
    <location>
        <begin position="1214"/>
        <end position="1232"/>
    </location>
</feature>
<dbReference type="Pfam" id="PF01105">
    <property type="entry name" value="EMP24_GP25L"/>
    <property type="match status" value="1"/>
</dbReference>
<evidence type="ECO:0000256" key="1">
    <source>
        <dbReference type="ARBA" id="ARBA00004141"/>
    </source>
</evidence>
<dbReference type="FunFam" id="3.40.50.300:FF:000163">
    <property type="entry name" value="Multidrug resistance-associated protein member 4"/>
    <property type="match status" value="1"/>
</dbReference>
<feature type="transmembrane region" description="Helical" evidence="13">
    <location>
        <begin position="995"/>
        <end position="1021"/>
    </location>
</feature>
<protein>
    <recommendedName>
        <fullName evidence="3">ABC-type xenobiotic transporter</fullName>
        <ecNumber evidence="3">7.6.2.2</ecNumber>
    </recommendedName>
</protein>
<dbReference type="PROSITE" id="PS50866">
    <property type="entry name" value="GOLD"/>
    <property type="match status" value="1"/>
</dbReference>
<dbReference type="CDD" id="cd03244">
    <property type="entry name" value="ABCC_MRP_domain2"/>
    <property type="match status" value="1"/>
</dbReference>
<dbReference type="FunFam" id="1.20.1560.10:FF:000037">
    <property type="entry name" value="ATP-binding cassette subfamily C member 10"/>
    <property type="match status" value="1"/>
</dbReference>
<dbReference type="PANTHER" id="PTHR24223:SF330">
    <property type="entry name" value="ATP-BINDING CASSETTE SUB-FAMILY C MEMBER 10"/>
    <property type="match status" value="1"/>
</dbReference>
<evidence type="ECO:0000259" key="16">
    <source>
        <dbReference type="PROSITE" id="PS50893"/>
    </source>
</evidence>
<comment type="subcellular location">
    <subcellularLocation>
        <location evidence="1">Membrane</location>
        <topology evidence="1">Multi-pass membrane protein</topology>
    </subcellularLocation>
</comment>
<evidence type="ECO:0000256" key="4">
    <source>
        <dbReference type="ARBA" id="ARBA00022448"/>
    </source>
</evidence>
<feature type="domain" description="ABC transmembrane type-1" evidence="17">
    <location>
        <begin position="937"/>
        <end position="1240"/>
    </location>
</feature>
<dbReference type="CDD" id="cd18605">
    <property type="entry name" value="ABC_6TM_MRP7_D2_like"/>
    <property type="match status" value="1"/>
</dbReference>
<dbReference type="PROSITE" id="PS00211">
    <property type="entry name" value="ABC_TRANSPORTER_1"/>
    <property type="match status" value="2"/>
</dbReference>
<dbReference type="GO" id="GO:0008559">
    <property type="term" value="F:ABC-type xenobiotic transporter activity"/>
    <property type="evidence" value="ECO:0007669"/>
    <property type="project" value="UniProtKB-EC"/>
</dbReference>
<evidence type="ECO:0000256" key="8">
    <source>
        <dbReference type="ARBA" id="ARBA00022840"/>
    </source>
</evidence>
<feature type="chain" id="PRO_5006882543" description="ABC-type xenobiotic transporter" evidence="14">
    <location>
        <begin position="22"/>
        <end position="1523"/>
    </location>
</feature>
<feature type="domain" description="GOLD" evidence="15">
    <location>
        <begin position="31"/>
        <end position="120"/>
    </location>
</feature>
<dbReference type="InterPro" id="IPR036640">
    <property type="entry name" value="ABC1_TM_sf"/>
</dbReference>
<dbReference type="EC" id="7.6.2.2" evidence="3"/>
<evidence type="ECO:0000256" key="5">
    <source>
        <dbReference type="ARBA" id="ARBA00022692"/>
    </source>
</evidence>
<dbReference type="FunFam" id="3.40.50.300:FF:000973">
    <property type="entry name" value="Multidrug resistance-associated protein 4"/>
    <property type="match status" value="1"/>
</dbReference>
<dbReference type="OrthoDB" id="6500128at2759"/>
<keyword evidence="9" id="KW-1278">Translocase</keyword>
<evidence type="ECO:0000256" key="6">
    <source>
        <dbReference type="ARBA" id="ARBA00022737"/>
    </source>
</evidence>
<feature type="domain" description="ABC transporter" evidence="16">
    <location>
        <begin position="1283"/>
        <end position="1514"/>
    </location>
</feature>
<feature type="transmembrane region" description="Helical" evidence="13">
    <location>
        <begin position="587"/>
        <end position="612"/>
    </location>
</feature>
<evidence type="ECO:0000256" key="12">
    <source>
        <dbReference type="ARBA" id="ARBA00034018"/>
    </source>
</evidence>
<evidence type="ECO:0000256" key="9">
    <source>
        <dbReference type="ARBA" id="ARBA00022967"/>
    </source>
</evidence>